<reference evidence="16 17" key="1">
    <citation type="journal article" date="2016" name="Nat. Commun.">
        <title>Extremotolerant tardigrade genome and improved radiotolerance of human cultured cells by tardigrade-unique protein.</title>
        <authorList>
            <person name="Hashimoto T."/>
            <person name="Horikawa D.D."/>
            <person name="Saito Y."/>
            <person name="Kuwahara H."/>
            <person name="Kozuka-Hata H."/>
            <person name="Shin-I T."/>
            <person name="Minakuchi Y."/>
            <person name="Ohishi K."/>
            <person name="Motoyama A."/>
            <person name="Aizu T."/>
            <person name="Enomoto A."/>
            <person name="Kondo K."/>
            <person name="Tanaka S."/>
            <person name="Hara Y."/>
            <person name="Koshikawa S."/>
            <person name="Sagara H."/>
            <person name="Miura T."/>
            <person name="Yokobori S."/>
            <person name="Miyagawa K."/>
            <person name="Suzuki Y."/>
            <person name="Kubo T."/>
            <person name="Oyama M."/>
            <person name="Kohara Y."/>
            <person name="Fujiyama A."/>
            <person name="Arakawa K."/>
            <person name="Katayama T."/>
            <person name="Toyoda A."/>
            <person name="Kunieda T."/>
        </authorList>
    </citation>
    <scope>NUCLEOTIDE SEQUENCE [LARGE SCALE GENOMIC DNA]</scope>
    <source>
        <strain evidence="16 17">YOKOZUNA-1</strain>
    </source>
</reference>
<dbReference type="FunFam" id="1.20.58.1080:FF:000001">
    <property type="entry name" value="ATP-dependent RNA helicase SUPV3L1, mitochondrial"/>
    <property type="match status" value="1"/>
</dbReference>
<keyword evidence="6" id="KW-0547">Nucleotide-binding</keyword>
<comment type="catalytic activity">
    <reaction evidence="12">
        <text>ATP + H2O = ADP + phosphate + H(+)</text>
        <dbReference type="Rhea" id="RHEA:13065"/>
        <dbReference type="ChEBI" id="CHEBI:15377"/>
        <dbReference type="ChEBI" id="CHEBI:15378"/>
        <dbReference type="ChEBI" id="CHEBI:30616"/>
        <dbReference type="ChEBI" id="CHEBI:43474"/>
        <dbReference type="ChEBI" id="CHEBI:456216"/>
        <dbReference type="EC" id="3.6.4.13"/>
    </reaction>
</comment>
<keyword evidence="8" id="KW-0347">Helicase</keyword>
<evidence type="ECO:0000256" key="1">
    <source>
        <dbReference type="ARBA" id="ARBA00001936"/>
    </source>
</evidence>
<dbReference type="GO" id="GO:0016787">
    <property type="term" value="F:hydrolase activity"/>
    <property type="evidence" value="ECO:0007669"/>
    <property type="project" value="UniProtKB-KW"/>
</dbReference>
<protein>
    <recommendedName>
        <fullName evidence="13">ATP-dependent RNA helicase SUV3 homolog, mitochondrial</fullName>
        <ecNumber evidence="5">3.6.4.13</ecNumber>
    </recommendedName>
</protein>
<evidence type="ECO:0000256" key="2">
    <source>
        <dbReference type="ARBA" id="ARBA00001946"/>
    </source>
</evidence>
<feature type="region of interest" description="Disordered" evidence="14">
    <location>
        <begin position="701"/>
        <end position="740"/>
    </location>
</feature>
<feature type="compositionally biased region" description="Polar residues" evidence="14">
    <location>
        <begin position="701"/>
        <end position="716"/>
    </location>
</feature>
<dbReference type="AlphaFoldDB" id="A0A1D1UQP7"/>
<name>A0A1D1UQP7_RAMVA</name>
<evidence type="ECO:0000256" key="11">
    <source>
        <dbReference type="ARBA" id="ARBA00023128"/>
    </source>
</evidence>
<dbReference type="CDD" id="cd17913">
    <property type="entry name" value="DEXQc_Suv3"/>
    <property type="match status" value="1"/>
</dbReference>
<dbReference type="FunFam" id="3.40.50.300:FF:000269">
    <property type="entry name" value="ATP-dependent RNA helicase SUPV3L1, mitochondrial"/>
    <property type="match status" value="1"/>
</dbReference>
<evidence type="ECO:0000256" key="7">
    <source>
        <dbReference type="ARBA" id="ARBA00022801"/>
    </source>
</evidence>
<dbReference type="GO" id="GO:0005524">
    <property type="term" value="F:ATP binding"/>
    <property type="evidence" value="ECO:0007669"/>
    <property type="project" value="UniProtKB-KW"/>
</dbReference>
<gene>
    <name evidence="16" type="primary">RvY_03965-1</name>
    <name evidence="16" type="synonym">RvY_03965.1</name>
    <name evidence="16" type="ORF">RvY_03965</name>
</gene>
<evidence type="ECO:0000256" key="13">
    <source>
        <dbReference type="ARBA" id="ARBA00069703"/>
    </source>
</evidence>
<comment type="subcellular location">
    <subcellularLocation>
        <location evidence="3">Mitochondrion</location>
    </subcellularLocation>
</comment>
<dbReference type="FunFam" id="3.40.50.300:FF:000446">
    <property type="entry name" value="ATP-dependent RNA helicase SUPV3L1, mitochondrial"/>
    <property type="match status" value="1"/>
</dbReference>
<evidence type="ECO:0000256" key="12">
    <source>
        <dbReference type="ARBA" id="ARBA00047984"/>
    </source>
</evidence>
<dbReference type="SUPFAM" id="SSF52540">
    <property type="entry name" value="P-loop containing nucleoside triphosphate hydrolases"/>
    <property type="match status" value="2"/>
</dbReference>
<dbReference type="OrthoDB" id="6692397at2759"/>
<dbReference type="Gene3D" id="1.10.1740.140">
    <property type="match status" value="1"/>
</dbReference>
<evidence type="ECO:0000256" key="14">
    <source>
        <dbReference type="SAM" id="MobiDB-lite"/>
    </source>
</evidence>
<dbReference type="InterPro" id="IPR050699">
    <property type="entry name" value="RNA-DNA_Helicase"/>
</dbReference>
<evidence type="ECO:0000313" key="16">
    <source>
        <dbReference type="EMBL" id="GAU91771.1"/>
    </source>
</evidence>
<dbReference type="CDD" id="cd18805">
    <property type="entry name" value="SF2_C_suv3"/>
    <property type="match status" value="1"/>
</dbReference>
<dbReference type="InterPro" id="IPR022192">
    <property type="entry name" value="SUV3_C"/>
</dbReference>
<dbReference type="EMBL" id="BDGG01000002">
    <property type="protein sequence ID" value="GAU91771.1"/>
    <property type="molecule type" value="Genomic_DNA"/>
</dbReference>
<dbReference type="Pfam" id="PF18114">
    <property type="entry name" value="Suv3_N"/>
    <property type="match status" value="1"/>
</dbReference>
<dbReference type="InterPro" id="IPR027417">
    <property type="entry name" value="P-loop_NTPase"/>
</dbReference>
<keyword evidence="11" id="KW-0496">Mitochondrion</keyword>
<comment type="similarity">
    <text evidence="4">Belongs to the helicase family.</text>
</comment>
<dbReference type="InterPro" id="IPR055206">
    <property type="entry name" value="DEXQc_SUV3"/>
</dbReference>
<dbReference type="Gene3D" id="1.20.58.1080">
    <property type="match status" value="1"/>
</dbReference>
<dbReference type="Pfam" id="PF12513">
    <property type="entry name" value="SUV3_C"/>
    <property type="match status" value="1"/>
</dbReference>
<dbReference type="InterPro" id="IPR001650">
    <property type="entry name" value="Helicase_C-like"/>
</dbReference>
<accession>A0A1D1UQP7</accession>
<evidence type="ECO:0000256" key="8">
    <source>
        <dbReference type="ARBA" id="ARBA00022806"/>
    </source>
</evidence>
<dbReference type="Pfam" id="PF22527">
    <property type="entry name" value="DEXQc_Suv3"/>
    <property type="match status" value="1"/>
</dbReference>
<keyword evidence="17" id="KW-1185">Reference proteome</keyword>
<comment type="cofactor">
    <cofactor evidence="2">
        <name>Mg(2+)</name>
        <dbReference type="ChEBI" id="CHEBI:18420"/>
    </cofactor>
</comment>
<feature type="compositionally biased region" description="Basic and acidic residues" evidence="14">
    <location>
        <begin position="717"/>
        <end position="728"/>
    </location>
</feature>
<organism evidence="16 17">
    <name type="scientific">Ramazzottius varieornatus</name>
    <name type="common">Water bear</name>
    <name type="synonym">Tardigrade</name>
    <dbReference type="NCBI Taxonomy" id="947166"/>
    <lineage>
        <taxon>Eukaryota</taxon>
        <taxon>Metazoa</taxon>
        <taxon>Ecdysozoa</taxon>
        <taxon>Tardigrada</taxon>
        <taxon>Eutardigrada</taxon>
        <taxon>Parachela</taxon>
        <taxon>Hypsibioidea</taxon>
        <taxon>Ramazzottiidae</taxon>
        <taxon>Ramazzottius</taxon>
    </lineage>
</organism>
<dbReference type="InterPro" id="IPR041082">
    <property type="entry name" value="Suv3_C_1"/>
</dbReference>
<dbReference type="Gene3D" id="1.20.272.40">
    <property type="match status" value="1"/>
</dbReference>
<dbReference type="GO" id="GO:0000965">
    <property type="term" value="P:mitochondrial RNA 3'-end processing"/>
    <property type="evidence" value="ECO:0007669"/>
    <property type="project" value="TreeGrafter"/>
</dbReference>
<evidence type="ECO:0000256" key="4">
    <source>
        <dbReference type="ARBA" id="ARBA00008708"/>
    </source>
</evidence>
<dbReference type="Pfam" id="PF18147">
    <property type="entry name" value="Suv3_C_1"/>
    <property type="match status" value="1"/>
</dbReference>
<dbReference type="STRING" id="947166.A0A1D1UQP7"/>
<feature type="domain" description="Helicase C-terminal" evidence="15">
    <location>
        <begin position="374"/>
        <end position="539"/>
    </location>
</feature>
<dbReference type="Pfam" id="PF00271">
    <property type="entry name" value="Helicase_C"/>
    <property type="match status" value="1"/>
</dbReference>
<evidence type="ECO:0000256" key="9">
    <source>
        <dbReference type="ARBA" id="ARBA00022840"/>
    </source>
</evidence>
<dbReference type="Proteomes" id="UP000186922">
    <property type="component" value="Unassembled WGS sequence"/>
</dbReference>
<evidence type="ECO:0000256" key="6">
    <source>
        <dbReference type="ARBA" id="ARBA00022741"/>
    </source>
</evidence>
<comment type="cofactor">
    <cofactor evidence="1">
        <name>Mn(2+)</name>
        <dbReference type="ChEBI" id="CHEBI:29035"/>
    </cofactor>
</comment>
<dbReference type="SMART" id="SM00490">
    <property type="entry name" value="HELICc"/>
    <property type="match status" value="1"/>
</dbReference>
<keyword evidence="10" id="KW-0809">Transit peptide</keyword>
<dbReference type="PANTHER" id="PTHR12131">
    <property type="entry name" value="ATP-DEPENDENT RNA AND DNA HELICASE"/>
    <property type="match status" value="1"/>
</dbReference>
<keyword evidence="7" id="KW-0378">Hydrolase</keyword>
<dbReference type="InterPro" id="IPR041453">
    <property type="entry name" value="Suv3_N"/>
</dbReference>
<evidence type="ECO:0000256" key="3">
    <source>
        <dbReference type="ARBA" id="ARBA00004173"/>
    </source>
</evidence>
<evidence type="ECO:0000256" key="10">
    <source>
        <dbReference type="ARBA" id="ARBA00022946"/>
    </source>
</evidence>
<sequence length="763" mass="86242">MSIWSSINRCCCHGQAVRIAQNVHLSAVYRIAPHRTHSTLLPTWTNHPRPHTMSVGIRRRWKSTNPELISSLFVPVQIEPATNSGQGEDIGEEFTGKLNRDEVLKAMNAFYRRPEMKRLAEEHGLDSRLFHQAFISFRKYCVKSQTLPVELHILLSDLIQSQNLSPSAQTNHIDDLFPYFLQHAKKCYPHLECMDDLRQISDLRSPANWYPEARQKQRKVIFHAGPTNSGKTFGAMEHYLKAKSGIYCGPLKLLANEVFHKANDRGVPCDLITGEERRLMNPDGGSSSHIACTVEMASTQVAYEVGVIDEIQMIRDTARGWAWTRTVLGLCVDELHLCGEAAAIDLIKEMLLDTGEDLEVKTYKRLTSLTISDRALQSFDNIQDGDCVVAFSKNDIFSITRAIEQRGRSCAVIYGALPPGTKVLQAKNFNDPEHGTNVLVATDAIGMGLNLNIKRVIFYSLVKPTVNEKGEKDMEQLSTSQALQIGGRAGRYRTQYAEGEVTTFRPEDLATLQEIMAKPIEPIETAGLHPTAEQIELFAYHLPKATLSNLIDIFVGICQVDDSVYFMCNIEDFKFLADTIQHVPLPLKTRYTFCCAPISRKQPFVCSIFLKFARQFSRGEALTFDWVTSQLGYPFAIPDTIAELQHLENVFDVFDLYLWLSYRFQDMFPDQERMRATQHELDNIIHQGVSKITKLIQQANLAQSETTDTRQSSSNTSRRDSGRNRSQPEGDAVVEPVKDSQKLTLKSQILTRRPRGSALLNRK</sequence>
<evidence type="ECO:0000259" key="15">
    <source>
        <dbReference type="PROSITE" id="PS51194"/>
    </source>
</evidence>
<dbReference type="GO" id="GO:0045025">
    <property type="term" value="C:mitochondrial degradosome"/>
    <property type="evidence" value="ECO:0007669"/>
    <property type="project" value="TreeGrafter"/>
</dbReference>
<dbReference type="GO" id="GO:0003724">
    <property type="term" value="F:RNA helicase activity"/>
    <property type="evidence" value="ECO:0007669"/>
    <property type="project" value="UniProtKB-EC"/>
</dbReference>
<dbReference type="EC" id="3.6.4.13" evidence="5"/>
<evidence type="ECO:0000313" key="17">
    <source>
        <dbReference type="Proteomes" id="UP000186922"/>
    </source>
</evidence>
<dbReference type="Gene3D" id="3.40.50.300">
    <property type="entry name" value="P-loop containing nucleotide triphosphate hydrolases"/>
    <property type="match status" value="2"/>
</dbReference>
<keyword evidence="9" id="KW-0067">ATP-binding</keyword>
<comment type="caution">
    <text evidence="16">The sequence shown here is derived from an EMBL/GenBank/DDBJ whole genome shotgun (WGS) entry which is preliminary data.</text>
</comment>
<evidence type="ECO:0000256" key="5">
    <source>
        <dbReference type="ARBA" id="ARBA00012552"/>
    </source>
</evidence>
<dbReference type="PANTHER" id="PTHR12131:SF1">
    <property type="entry name" value="ATP-DEPENDENT RNA HELICASE SUPV3L1, MITOCHONDRIAL-RELATED"/>
    <property type="match status" value="1"/>
</dbReference>
<proteinExistence type="inferred from homology"/>
<dbReference type="PROSITE" id="PS51194">
    <property type="entry name" value="HELICASE_CTER"/>
    <property type="match status" value="1"/>
</dbReference>
<dbReference type="InterPro" id="IPR044774">
    <property type="entry name" value="Suv3_DEXQc"/>
</dbReference>